<gene>
    <name evidence="7" type="ordered locus">PAS_chr2-2_0395</name>
</gene>
<dbReference type="Pfam" id="PF17049">
    <property type="entry name" value="AEP1"/>
    <property type="match status" value="1"/>
</dbReference>
<evidence type="ECO:0000313" key="8">
    <source>
        <dbReference type="Proteomes" id="UP000000314"/>
    </source>
</evidence>
<dbReference type="GO" id="GO:0045182">
    <property type="term" value="F:translation regulator activity"/>
    <property type="evidence" value="ECO:0007669"/>
    <property type="project" value="InterPro"/>
</dbReference>
<dbReference type="InterPro" id="IPR031467">
    <property type="entry name" value="Aep1"/>
</dbReference>
<dbReference type="GO" id="GO:0005739">
    <property type="term" value="C:mitochondrion"/>
    <property type="evidence" value="ECO:0007669"/>
    <property type="project" value="UniProtKB-SubCell"/>
</dbReference>
<organism evidence="7 8">
    <name type="scientific">Komagataella phaffii (strain GS115 / ATCC 20864)</name>
    <name type="common">Yeast</name>
    <name type="synonym">Pichia pastoris</name>
    <dbReference type="NCBI Taxonomy" id="644223"/>
    <lineage>
        <taxon>Eukaryota</taxon>
        <taxon>Fungi</taxon>
        <taxon>Dikarya</taxon>
        <taxon>Ascomycota</taxon>
        <taxon>Saccharomycotina</taxon>
        <taxon>Pichiomycetes</taxon>
        <taxon>Pichiales</taxon>
        <taxon>Pichiaceae</taxon>
        <taxon>Komagataella</taxon>
    </lineage>
</organism>
<evidence type="ECO:0000256" key="5">
    <source>
        <dbReference type="ARBA" id="ARBA00023128"/>
    </source>
</evidence>
<evidence type="ECO:0000256" key="1">
    <source>
        <dbReference type="ARBA" id="ARBA00004173"/>
    </source>
</evidence>
<dbReference type="GeneID" id="8199103"/>
<dbReference type="KEGG" id="ppa:PAS_chr2-2_0395"/>
<comment type="similarity">
    <text evidence="2 6">Belongs to the AEP1 family.</text>
</comment>
<evidence type="ECO:0000256" key="2">
    <source>
        <dbReference type="ARBA" id="ARBA00008176"/>
    </source>
</evidence>
<dbReference type="RefSeq" id="XP_002491793.1">
    <property type="nucleotide sequence ID" value="XM_002491748.1"/>
</dbReference>
<dbReference type="OrthoDB" id="10305214at2759"/>
<keyword evidence="5 6" id="KW-0496">Mitochondrion</keyword>
<sequence>MDKSTFKTLLRSVGRDVERLTNPVLYKQKLPVPRDALNRSKIFSPFTRHNFNELLIGGLTKPNIRLMELQEARLAEPLKMHHAKVEVHDLTLSKSQQDIYRTNCDSDFDQLLSRLNGLGKYKLGIDHLVNYAAQQVSDPVSMEQLASKVVAREDLNVKQKACFLTRLLSYGGHMVQHGSHFSSLDHLVEQVTYIADEALQGLILRYYLKRGQSRAFINLLEECLNQSYLPSPDIIVDYIQLVASQSAPGSLRSRKQLTPLAPIIARVSTPQLVTELSNQLSTAKEFETYLTILTRLPNWHQLISVGLSNLTKAAIRTSSKTNGSNEAYASALLSQQLLRLESKAGSTLSAKTELVLSLVQAHISLGDFSRAAKYLRDSGWSVPLDQVLRRIVNTTCHSIPNRDTAPGSRVVDKSFFFFGLIQPMLREFIHYELFIQALLAFDLDASAFVEQQKSSFDNTKLKRLQELLMNP</sequence>
<comment type="function">
    <text evidence="6">Required for translation of the mitochondrial OLI1 transcript encoding subunit 9 of mitochondrial ATP synthase.</text>
</comment>
<dbReference type="Proteomes" id="UP000000314">
    <property type="component" value="Chromosome 2"/>
</dbReference>
<evidence type="ECO:0000256" key="6">
    <source>
        <dbReference type="RuleBase" id="RU362136"/>
    </source>
</evidence>
<evidence type="ECO:0000313" key="7">
    <source>
        <dbReference type="EMBL" id="CAY69513.1"/>
    </source>
</evidence>
<evidence type="ECO:0000256" key="3">
    <source>
        <dbReference type="ARBA" id="ARBA00022845"/>
    </source>
</evidence>
<dbReference type="EMBL" id="FN392320">
    <property type="protein sequence ID" value="CAY69513.1"/>
    <property type="molecule type" value="Genomic_DNA"/>
</dbReference>
<keyword evidence="8" id="KW-1185">Reference proteome</keyword>
<dbReference type="AlphaFoldDB" id="C4R1Y9"/>
<dbReference type="HOGENOM" id="CLU_580194_0_0_1"/>
<evidence type="ECO:0000256" key="4">
    <source>
        <dbReference type="ARBA" id="ARBA00022946"/>
    </source>
</evidence>
<keyword evidence="3 6" id="KW-0810">Translation regulation</keyword>
<dbReference type="InParanoid" id="C4R1Y9"/>
<proteinExistence type="inferred from homology"/>
<protein>
    <recommendedName>
        <fullName evidence="6">ATPase expression protein 1</fullName>
    </recommendedName>
</protein>
<keyword evidence="4 6" id="KW-0809">Transit peptide</keyword>
<accession>C4R1Y9</accession>
<name>C4R1Y9_KOMPG</name>
<comment type="subcellular location">
    <subcellularLocation>
        <location evidence="1 6">Mitochondrion</location>
    </subcellularLocation>
</comment>
<reference evidence="7 8" key="1">
    <citation type="journal article" date="2009" name="Nat. Biotechnol.">
        <title>Genome sequence of the recombinant protein production host Pichia pastoris.</title>
        <authorList>
            <person name="De Schutter K."/>
            <person name="Lin Y.C."/>
            <person name="Tiels P."/>
            <person name="Van Hecke A."/>
            <person name="Glinka S."/>
            <person name="Weber-Lehmann J."/>
            <person name="Rouze P."/>
            <person name="Van de Peer Y."/>
            <person name="Callewaert N."/>
        </authorList>
    </citation>
    <scope>NUCLEOTIDE SEQUENCE [LARGE SCALE GENOMIC DNA]</scope>
    <source>
        <strain evidence="8">GS115 / ATCC 20864</strain>
    </source>
</reference>